<evidence type="ECO:0000256" key="5">
    <source>
        <dbReference type="ARBA" id="ARBA00022884"/>
    </source>
</evidence>
<dbReference type="InterPro" id="IPR002778">
    <property type="entry name" value="Signal_recog_particle_SRP19"/>
</dbReference>
<dbReference type="SUPFAM" id="SSF69695">
    <property type="entry name" value="SRP19"/>
    <property type="match status" value="1"/>
</dbReference>
<dbReference type="AlphaFoldDB" id="A0AAN8Q635"/>
<evidence type="ECO:0000256" key="6">
    <source>
        <dbReference type="ARBA" id="ARBA00023135"/>
    </source>
</evidence>
<reference evidence="12 14" key="1">
    <citation type="submission" date="2023-10" db="EMBL/GenBank/DDBJ databases">
        <title>Genomes of two closely related lineages of the louse Polyplax serrata with different host specificities.</title>
        <authorList>
            <person name="Martinu J."/>
            <person name="Tarabai H."/>
            <person name="Stefka J."/>
            <person name="Hypsa V."/>
        </authorList>
    </citation>
    <scope>NUCLEOTIDE SEQUENCE [LARGE SCALE GENOMIC DNA]</scope>
    <source>
        <strain evidence="11">98ZLc_SE</strain>
        <strain evidence="12">HR10_N</strain>
    </source>
</reference>
<keyword evidence="13" id="KW-1185">Reference proteome</keyword>
<dbReference type="Proteomes" id="UP001359485">
    <property type="component" value="Unassembled WGS sequence"/>
</dbReference>
<dbReference type="FunFam" id="3.30.56.30:FF:000002">
    <property type="entry name" value="Signal recognition particle 19kDa"/>
    <property type="match status" value="1"/>
</dbReference>
<sequence>MTCFHPTKKFSDKERWICIYPAYINKKKTKAEGRILPKEKCVDNPFYQEMMAVLFSQGMKYELENKMYSREKSKEAAYMGRLRIQLKNDDGTPVNPDYPTRESIMLMLSDMIPKLKSRVGGKQGTGDQCQQKSSNNPKKEKGKGKRR</sequence>
<evidence type="ECO:0000313" key="14">
    <source>
        <dbReference type="Proteomes" id="UP001372834"/>
    </source>
</evidence>
<evidence type="ECO:0000256" key="1">
    <source>
        <dbReference type="ARBA" id="ARBA00004496"/>
    </source>
</evidence>
<comment type="caution">
    <text evidence="12">The sequence shown here is derived from an EMBL/GenBank/DDBJ whole genome shotgun (WGS) entry which is preliminary data.</text>
</comment>
<comment type="subcellular location">
    <subcellularLocation>
        <location evidence="1">Cytoplasm</location>
    </subcellularLocation>
    <subcellularLocation>
        <location evidence="2">Nucleus</location>
        <location evidence="2">Nucleolus</location>
    </subcellularLocation>
</comment>
<dbReference type="PANTHER" id="PTHR17453">
    <property type="entry name" value="SIGNAL RECOGNITION PARTICLE 19 KD PROTEIN"/>
    <property type="match status" value="1"/>
</dbReference>
<organism evidence="12 14">
    <name type="scientific">Polyplax serrata</name>
    <name type="common">Common mouse louse</name>
    <dbReference type="NCBI Taxonomy" id="468196"/>
    <lineage>
        <taxon>Eukaryota</taxon>
        <taxon>Metazoa</taxon>
        <taxon>Ecdysozoa</taxon>
        <taxon>Arthropoda</taxon>
        <taxon>Hexapoda</taxon>
        <taxon>Insecta</taxon>
        <taxon>Pterygota</taxon>
        <taxon>Neoptera</taxon>
        <taxon>Paraneoptera</taxon>
        <taxon>Psocodea</taxon>
        <taxon>Troctomorpha</taxon>
        <taxon>Phthiraptera</taxon>
        <taxon>Anoplura</taxon>
        <taxon>Polyplacidae</taxon>
        <taxon>Polyplax</taxon>
    </lineage>
</organism>
<comment type="similarity">
    <text evidence="3">Belongs to the SRP19 family.</text>
</comment>
<evidence type="ECO:0000256" key="4">
    <source>
        <dbReference type="ARBA" id="ARBA00022490"/>
    </source>
</evidence>
<evidence type="ECO:0000256" key="10">
    <source>
        <dbReference type="SAM" id="MobiDB-lite"/>
    </source>
</evidence>
<gene>
    <name evidence="12" type="ORF">RUM43_007478</name>
    <name evidence="11" type="ORF">RUM44_000872</name>
</gene>
<protein>
    <recommendedName>
        <fullName evidence="15">SRP19</fullName>
    </recommendedName>
</protein>
<keyword evidence="7" id="KW-0539">Nucleus</keyword>
<dbReference type="GO" id="GO:0005786">
    <property type="term" value="C:signal recognition particle, endoplasmic reticulum targeting"/>
    <property type="evidence" value="ECO:0007669"/>
    <property type="project" value="UniProtKB-KW"/>
</dbReference>
<dbReference type="PANTHER" id="PTHR17453:SF0">
    <property type="entry name" value="SIGNAL RECOGNITION PARTICLE 19 KDA PROTEIN"/>
    <property type="match status" value="1"/>
</dbReference>
<evidence type="ECO:0000313" key="11">
    <source>
        <dbReference type="EMBL" id="KAK6635618.1"/>
    </source>
</evidence>
<evidence type="ECO:0000256" key="9">
    <source>
        <dbReference type="ARBA" id="ARBA00045518"/>
    </source>
</evidence>
<evidence type="ECO:0000256" key="7">
    <source>
        <dbReference type="ARBA" id="ARBA00023242"/>
    </source>
</evidence>
<keyword evidence="8" id="KW-0687">Ribonucleoprotein</keyword>
<name>A0AAN8Q635_POLSC</name>
<evidence type="ECO:0000256" key="8">
    <source>
        <dbReference type="ARBA" id="ARBA00023274"/>
    </source>
</evidence>
<evidence type="ECO:0000313" key="12">
    <source>
        <dbReference type="EMBL" id="KAK6639208.1"/>
    </source>
</evidence>
<dbReference type="Gene3D" id="3.30.56.30">
    <property type="entry name" value="Signal recognition particle, SRP19-like subunit"/>
    <property type="match status" value="1"/>
</dbReference>
<dbReference type="GO" id="GO:0008312">
    <property type="term" value="F:7S RNA binding"/>
    <property type="evidence" value="ECO:0007669"/>
    <property type="project" value="InterPro"/>
</dbReference>
<dbReference type="GO" id="GO:0006617">
    <property type="term" value="P:SRP-dependent cotranslational protein targeting to membrane, signal sequence recognition"/>
    <property type="evidence" value="ECO:0007669"/>
    <property type="project" value="TreeGrafter"/>
</dbReference>
<dbReference type="EMBL" id="JAWJWE010000003">
    <property type="protein sequence ID" value="KAK6639208.1"/>
    <property type="molecule type" value="Genomic_DNA"/>
</dbReference>
<dbReference type="GO" id="GO:0005730">
    <property type="term" value="C:nucleolus"/>
    <property type="evidence" value="ECO:0007669"/>
    <property type="project" value="UniProtKB-SubCell"/>
</dbReference>
<proteinExistence type="inferred from homology"/>
<feature type="region of interest" description="Disordered" evidence="10">
    <location>
        <begin position="116"/>
        <end position="147"/>
    </location>
</feature>
<keyword evidence="5" id="KW-0694">RNA-binding</keyword>
<keyword evidence="6" id="KW-0733">Signal recognition particle</keyword>
<keyword evidence="4" id="KW-0963">Cytoplasm</keyword>
<dbReference type="Pfam" id="PF01922">
    <property type="entry name" value="SRP19"/>
    <property type="match status" value="1"/>
</dbReference>
<dbReference type="EMBL" id="JAWJWF010000003">
    <property type="protein sequence ID" value="KAK6635618.1"/>
    <property type="molecule type" value="Genomic_DNA"/>
</dbReference>
<feature type="compositionally biased region" description="Polar residues" evidence="10">
    <location>
        <begin position="125"/>
        <end position="136"/>
    </location>
</feature>
<evidence type="ECO:0008006" key="15">
    <source>
        <dbReference type="Google" id="ProtNLM"/>
    </source>
</evidence>
<evidence type="ECO:0000313" key="13">
    <source>
        <dbReference type="Proteomes" id="UP001359485"/>
    </source>
</evidence>
<comment type="function">
    <text evidence="9">Component of the signal recognition particle (SRP) complex, a ribonucleoprotein complex that mediates the cotranslational targeting of secretory and membrane proteins to the endoplasmic reticulum (ER). Binds directly to 7SL RNA. Mediates binding of SRP54 to the SRP complex.</text>
</comment>
<accession>A0AAN8Q635</accession>
<evidence type="ECO:0000256" key="2">
    <source>
        <dbReference type="ARBA" id="ARBA00004604"/>
    </source>
</evidence>
<evidence type="ECO:0000256" key="3">
    <source>
        <dbReference type="ARBA" id="ARBA00008910"/>
    </source>
</evidence>
<dbReference type="InterPro" id="IPR036521">
    <property type="entry name" value="SRP19-like_sf"/>
</dbReference>
<dbReference type="Proteomes" id="UP001372834">
    <property type="component" value="Unassembled WGS sequence"/>
</dbReference>